<keyword evidence="4" id="KW-0378">Hydrolase</keyword>
<evidence type="ECO:0000256" key="2">
    <source>
        <dbReference type="ARBA" id="ARBA00007749"/>
    </source>
</evidence>
<dbReference type="Pfam" id="PF00753">
    <property type="entry name" value="Lactamase_B"/>
    <property type="match status" value="1"/>
</dbReference>
<name>A0A9D1W9F7_9SPHI</name>
<accession>A0A9D1W9F7</accession>
<dbReference type="Proteomes" id="UP000824156">
    <property type="component" value="Unassembled WGS sequence"/>
</dbReference>
<keyword evidence="5" id="KW-0862">Zinc</keyword>
<organism evidence="7 8">
    <name type="scientific">Candidatus Sphingobacterium stercoripullorum</name>
    <dbReference type="NCBI Taxonomy" id="2838759"/>
    <lineage>
        <taxon>Bacteria</taxon>
        <taxon>Pseudomonadati</taxon>
        <taxon>Bacteroidota</taxon>
        <taxon>Sphingobacteriia</taxon>
        <taxon>Sphingobacteriales</taxon>
        <taxon>Sphingobacteriaceae</taxon>
        <taxon>Sphingobacterium</taxon>
    </lineage>
</organism>
<dbReference type="InterPro" id="IPR001279">
    <property type="entry name" value="Metallo-B-lactamas"/>
</dbReference>
<dbReference type="GO" id="GO:0016787">
    <property type="term" value="F:hydrolase activity"/>
    <property type="evidence" value="ECO:0007669"/>
    <property type="project" value="UniProtKB-KW"/>
</dbReference>
<comment type="caution">
    <text evidence="7">The sequence shown here is derived from an EMBL/GenBank/DDBJ whole genome shotgun (WGS) entry which is preliminary data.</text>
</comment>
<dbReference type="Gene3D" id="3.60.15.10">
    <property type="entry name" value="Ribonuclease Z/Hydroxyacylglutathione hydrolase-like"/>
    <property type="match status" value="1"/>
</dbReference>
<protein>
    <submittedName>
        <fullName evidence="7">MBL fold metallo-hydrolase</fullName>
    </submittedName>
</protein>
<evidence type="ECO:0000256" key="3">
    <source>
        <dbReference type="ARBA" id="ARBA00022723"/>
    </source>
</evidence>
<proteinExistence type="inferred from homology"/>
<evidence type="ECO:0000256" key="1">
    <source>
        <dbReference type="ARBA" id="ARBA00001947"/>
    </source>
</evidence>
<reference evidence="7" key="2">
    <citation type="submission" date="2021-04" db="EMBL/GenBank/DDBJ databases">
        <authorList>
            <person name="Gilroy R."/>
        </authorList>
    </citation>
    <scope>NUCLEOTIDE SEQUENCE</scope>
    <source>
        <strain evidence="7">1719</strain>
    </source>
</reference>
<evidence type="ECO:0000313" key="7">
    <source>
        <dbReference type="EMBL" id="HIX54946.1"/>
    </source>
</evidence>
<comment type="cofactor">
    <cofactor evidence="1">
        <name>Zn(2+)</name>
        <dbReference type="ChEBI" id="CHEBI:29105"/>
    </cofactor>
</comment>
<dbReference type="PANTHER" id="PTHR42978">
    <property type="entry name" value="QUORUM-QUENCHING LACTONASE YTNP-RELATED-RELATED"/>
    <property type="match status" value="1"/>
</dbReference>
<feature type="domain" description="Metallo-beta-lactamase" evidence="6">
    <location>
        <begin position="40"/>
        <end position="233"/>
    </location>
</feature>
<evidence type="ECO:0000313" key="8">
    <source>
        <dbReference type="Proteomes" id="UP000824156"/>
    </source>
</evidence>
<keyword evidence="3" id="KW-0479">Metal-binding</keyword>
<dbReference type="SUPFAM" id="SSF56281">
    <property type="entry name" value="Metallo-hydrolase/oxidoreductase"/>
    <property type="match status" value="1"/>
</dbReference>
<evidence type="ECO:0000256" key="5">
    <source>
        <dbReference type="ARBA" id="ARBA00022833"/>
    </source>
</evidence>
<evidence type="ECO:0000259" key="6">
    <source>
        <dbReference type="SMART" id="SM00849"/>
    </source>
</evidence>
<evidence type="ECO:0000256" key="4">
    <source>
        <dbReference type="ARBA" id="ARBA00022801"/>
    </source>
</evidence>
<sequence length="256" mass="29183">MSAIYSLYEGSYSVDKTKVFKPFDPKIHDPKDRPGSLFIHVHPFLIDTPNGLVLCDAGLGHRQENGELIITENIRKLGFSPLEVRYVLMSHLHQDHVGGLADTKTGEITFPNAKYVIQEGEWQEARKTAEPEIQEIFDILEKSNKMLFVEGDGEVDGFIEFKHNGAHTANHQVFFIDTELGKCFFGGDVLPEPEELFVSFVAKYDLDGRLARDLRKQYWEKGREEGWIYLFYHSKNITIGKAEQKSDGTFKLVDAV</sequence>
<dbReference type="EMBL" id="DXEZ01000222">
    <property type="protein sequence ID" value="HIX54946.1"/>
    <property type="molecule type" value="Genomic_DNA"/>
</dbReference>
<comment type="similarity">
    <text evidence="2">Belongs to the metallo-beta-lactamase superfamily.</text>
</comment>
<gene>
    <name evidence="7" type="ORF">H9853_07965</name>
</gene>
<dbReference type="PANTHER" id="PTHR42978:SF2">
    <property type="entry name" value="102 KBASES UNSTABLE REGION: FROM 1 TO 119443"/>
    <property type="match status" value="1"/>
</dbReference>
<dbReference type="AlphaFoldDB" id="A0A9D1W9F7"/>
<dbReference type="InterPro" id="IPR036866">
    <property type="entry name" value="RibonucZ/Hydroxyglut_hydro"/>
</dbReference>
<dbReference type="GO" id="GO:0046872">
    <property type="term" value="F:metal ion binding"/>
    <property type="evidence" value="ECO:0007669"/>
    <property type="project" value="UniProtKB-KW"/>
</dbReference>
<dbReference type="InterPro" id="IPR051013">
    <property type="entry name" value="MBL_superfamily_lactonases"/>
</dbReference>
<reference evidence="7" key="1">
    <citation type="journal article" date="2021" name="PeerJ">
        <title>Extensive microbial diversity within the chicken gut microbiome revealed by metagenomics and culture.</title>
        <authorList>
            <person name="Gilroy R."/>
            <person name="Ravi A."/>
            <person name="Getino M."/>
            <person name="Pursley I."/>
            <person name="Horton D.L."/>
            <person name="Alikhan N.F."/>
            <person name="Baker D."/>
            <person name="Gharbi K."/>
            <person name="Hall N."/>
            <person name="Watson M."/>
            <person name="Adriaenssens E.M."/>
            <person name="Foster-Nyarko E."/>
            <person name="Jarju S."/>
            <person name="Secka A."/>
            <person name="Antonio M."/>
            <person name="Oren A."/>
            <person name="Chaudhuri R.R."/>
            <person name="La Ragione R."/>
            <person name="Hildebrand F."/>
            <person name="Pallen M.J."/>
        </authorList>
    </citation>
    <scope>NUCLEOTIDE SEQUENCE</scope>
    <source>
        <strain evidence="7">1719</strain>
    </source>
</reference>
<dbReference type="SMART" id="SM00849">
    <property type="entry name" value="Lactamase_B"/>
    <property type="match status" value="1"/>
</dbReference>